<sequence length="60" mass="7162">MKEIDLGERPKEGIARSECENCSAKFTRKKPHHIYCSDCIRIMYREDEVEDDEDLPEVRF</sequence>
<accession>A0A0F9GFB9</accession>
<proteinExistence type="predicted"/>
<dbReference type="EMBL" id="LAZR01028691">
    <property type="protein sequence ID" value="KKL61832.1"/>
    <property type="molecule type" value="Genomic_DNA"/>
</dbReference>
<comment type="caution">
    <text evidence="1">The sequence shown here is derived from an EMBL/GenBank/DDBJ whole genome shotgun (WGS) entry which is preliminary data.</text>
</comment>
<gene>
    <name evidence="1" type="ORF">LCGC14_2191340</name>
</gene>
<protein>
    <submittedName>
        <fullName evidence="1">Uncharacterized protein</fullName>
    </submittedName>
</protein>
<organism evidence="1">
    <name type="scientific">marine sediment metagenome</name>
    <dbReference type="NCBI Taxonomy" id="412755"/>
    <lineage>
        <taxon>unclassified sequences</taxon>
        <taxon>metagenomes</taxon>
        <taxon>ecological metagenomes</taxon>
    </lineage>
</organism>
<dbReference type="AlphaFoldDB" id="A0A0F9GFB9"/>
<reference evidence="1" key="1">
    <citation type="journal article" date="2015" name="Nature">
        <title>Complex archaea that bridge the gap between prokaryotes and eukaryotes.</title>
        <authorList>
            <person name="Spang A."/>
            <person name="Saw J.H."/>
            <person name="Jorgensen S.L."/>
            <person name="Zaremba-Niedzwiedzka K."/>
            <person name="Martijn J."/>
            <person name="Lind A.E."/>
            <person name="van Eijk R."/>
            <person name="Schleper C."/>
            <person name="Guy L."/>
            <person name="Ettema T.J."/>
        </authorList>
    </citation>
    <scope>NUCLEOTIDE SEQUENCE</scope>
</reference>
<name>A0A0F9GFB9_9ZZZZ</name>
<evidence type="ECO:0000313" key="1">
    <source>
        <dbReference type="EMBL" id="KKL61832.1"/>
    </source>
</evidence>